<feature type="domain" description="FecR protein" evidence="2">
    <location>
        <begin position="180"/>
        <end position="275"/>
    </location>
</feature>
<dbReference type="Gene3D" id="3.55.50.30">
    <property type="match status" value="1"/>
</dbReference>
<dbReference type="OrthoDB" id="1099963at2"/>
<dbReference type="Gene3D" id="2.60.120.1440">
    <property type="match status" value="1"/>
</dbReference>
<evidence type="ECO:0000313" key="5">
    <source>
        <dbReference type="Proteomes" id="UP000190367"/>
    </source>
</evidence>
<dbReference type="AlphaFoldDB" id="A0A1T4SRL4"/>
<organism evidence="4 5">
    <name type="scientific">Chitinophaga eiseniae</name>
    <dbReference type="NCBI Taxonomy" id="634771"/>
    <lineage>
        <taxon>Bacteria</taxon>
        <taxon>Pseudomonadati</taxon>
        <taxon>Bacteroidota</taxon>
        <taxon>Chitinophagia</taxon>
        <taxon>Chitinophagales</taxon>
        <taxon>Chitinophagaceae</taxon>
        <taxon>Chitinophaga</taxon>
    </lineage>
</organism>
<feature type="domain" description="Protein FecR C-terminal" evidence="3">
    <location>
        <begin position="317"/>
        <end position="385"/>
    </location>
</feature>
<evidence type="ECO:0000259" key="2">
    <source>
        <dbReference type="Pfam" id="PF04773"/>
    </source>
</evidence>
<dbReference type="STRING" id="634771.SAMN04488128_103309"/>
<dbReference type="EMBL" id="FUWZ01000003">
    <property type="protein sequence ID" value="SKA30531.1"/>
    <property type="molecule type" value="Genomic_DNA"/>
</dbReference>
<dbReference type="InterPro" id="IPR006860">
    <property type="entry name" value="FecR"/>
</dbReference>
<reference evidence="5" key="1">
    <citation type="submission" date="2017-02" db="EMBL/GenBank/DDBJ databases">
        <authorList>
            <person name="Varghese N."/>
            <person name="Submissions S."/>
        </authorList>
    </citation>
    <scope>NUCLEOTIDE SEQUENCE [LARGE SCALE GENOMIC DNA]</scope>
    <source>
        <strain evidence="5">DSM 22224</strain>
    </source>
</reference>
<dbReference type="RefSeq" id="WP_078670676.1">
    <property type="nucleotide sequence ID" value="NZ_FUWZ01000003.1"/>
</dbReference>
<keyword evidence="1" id="KW-0472">Membrane</keyword>
<name>A0A1T4SRL4_9BACT</name>
<proteinExistence type="predicted"/>
<keyword evidence="1" id="KW-0812">Transmembrane</keyword>
<dbReference type="PANTHER" id="PTHR30273">
    <property type="entry name" value="PERIPLASMIC SIGNAL SENSOR AND SIGMA FACTOR ACTIVATOR FECR-RELATED"/>
    <property type="match status" value="1"/>
</dbReference>
<sequence length="387" mass="42819">MDTNNIDALYKRYLEKKMSPQELEEFRLLVLDTGREDMLDERMERHWNELTEDAMVFLPENKADQLFGRIISQPLPKARRVRLFPRIAIAAAAVGIIALGISLFFTPHKFKAAMEPGNQTHGAPGMNSATLTLSNGRTIRLSDAATGKLAAEAGVVISKSPTGQLVYEIKGNSGHRGINKLSTANGETYQVRLPDGSDVWLNAASSLSYTPDLLSDGKRSVQLEGEAYFSITRDQAHPFIVQSKDQQIEVLGTQFNVNAYADEPVVATTLLKGSVSITTGGQKKKIHPGEQALLSAGRLSVQKVEVDNIIDWKNGDFALNHVEFKTAMRKIARWYDMEVVYDQGVPDNLESGGWISRQQPLSAVLKSIEASGLVKFRVEGRKIYVMK</sequence>
<keyword evidence="5" id="KW-1185">Reference proteome</keyword>
<dbReference type="Proteomes" id="UP000190367">
    <property type="component" value="Unassembled WGS sequence"/>
</dbReference>
<dbReference type="InterPro" id="IPR032508">
    <property type="entry name" value="FecR_C"/>
</dbReference>
<gene>
    <name evidence="4" type="ORF">SAMN04488128_103309</name>
</gene>
<dbReference type="GO" id="GO:0016989">
    <property type="term" value="F:sigma factor antagonist activity"/>
    <property type="evidence" value="ECO:0007669"/>
    <property type="project" value="TreeGrafter"/>
</dbReference>
<evidence type="ECO:0008006" key="6">
    <source>
        <dbReference type="Google" id="ProtNLM"/>
    </source>
</evidence>
<protein>
    <recommendedName>
        <fullName evidence="6">FecR protein</fullName>
    </recommendedName>
</protein>
<feature type="transmembrane region" description="Helical" evidence="1">
    <location>
        <begin position="83"/>
        <end position="105"/>
    </location>
</feature>
<dbReference type="PANTHER" id="PTHR30273:SF2">
    <property type="entry name" value="PROTEIN FECR"/>
    <property type="match status" value="1"/>
</dbReference>
<evidence type="ECO:0000259" key="3">
    <source>
        <dbReference type="Pfam" id="PF16344"/>
    </source>
</evidence>
<evidence type="ECO:0000313" key="4">
    <source>
        <dbReference type="EMBL" id="SKA30531.1"/>
    </source>
</evidence>
<evidence type="ECO:0000256" key="1">
    <source>
        <dbReference type="SAM" id="Phobius"/>
    </source>
</evidence>
<dbReference type="Pfam" id="PF04773">
    <property type="entry name" value="FecR"/>
    <property type="match status" value="1"/>
</dbReference>
<keyword evidence="1" id="KW-1133">Transmembrane helix</keyword>
<accession>A0A1T4SRL4</accession>
<dbReference type="Pfam" id="PF16344">
    <property type="entry name" value="FecR_C"/>
    <property type="match status" value="1"/>
</dbReference>
<dbReference type="InterPro" id="IPR012373">
    <property type="entry name" value="Ferrdict_sens_TM"/>
</dbReference>